<sequence>MLNLTRLVFYMRPAVANYCVKTVYNGNKFLISRKLFENDQCTQKKNTTTELDSKCVSNLTNYHELLDVNNDGVVSVEDLKELTERFSKLNDMTDEQTFMFSRIIENLWYKHWGCIDPFDYVTVEKYLKYIQYVKQNDGLEDEVVQLLPYLFKTVDKDQNGNISKDEYIKFLECIGTSKKTNLIKSLGIINDKDDTIKLEGLMSIIKKHLFHNKNKTEDTTINSGTVSYRYN</sequence>
<evidence type="ECO:0000313" key="4">
    <source>
        <dbReference type="Proteomes" id="UP000007819"/>
    </source>
</evidence>
<dbReference type="EnsemblMetazoa" id="XM_016805558.2">
    <property type="protein sequence ID" value="XP_016661047.1"/>
    <property type="gene ID" value="LOC103307671"/>
</dbReference>
<dbReference type="PROSITE" id="PS00018">
    <property type="entry name" value="EF_HAND_1"/>
    <property type="match status" value="2"/>
</dbReference>
<dbReference type="Gene3D" id="1.10.238.10">
    <property type="entry name" value="EF-hand"/>
    <property type="match status" value="1"/>
</dbReference>
<dbReference type="InterPro" id="IPR011992">
    <property type="entry name" value="EF-hand-dom_pair"/>
</dbReference>
<keyword evidence="4" id="KW-1185">Reference proteome</keyword>
<dbReference type="RefSeq" id="XP_016661047.1">
    <property type="nucleotide sequence ID" value="XM_016805558.2"/>
</dbReference>
<dbReference type="KEGG" id="api:103307671"/>
<proteinExistence type="predicted"/>
<name>A0A8R2D4K9_ACYPI</name>
<evidence type="ECO:0000259" key="2">
    <source>
        <dbReference type="PROSITE" id="PS50222"/>
    </source>
</evidence>
<dbReference type="InterPro" id="IPR002048">
    <property type="entry name" value="EF_hand_dom"/>
</dbReference>
<dbReference type="CTD" id="31669"/>
<reference evidence="4" key="1">
    <citation type="submission" date="2010-06" db="EMBL/GenBank/DDBJ databases">
        <authorList>
            <person name="Jiang H."/>
            <person name="Abraham K."/>
            <person name="Ali S."/>
            <person name="Alsbrooks S.L."/>
            <person name="Anim B.N."/>
            <person name="Anosike U.S."/>
            <person name="Attaway T."/>
            <person name="Bandaranaike D.P."/>
            <person name="Battles P.K."/>
            <person name="Bell S.N."/>
            <person name="Bell A.V."/>
            <person name="Beltran B."/>
            <person name="Bickham C."/>
            <person name="Bustamante Y."/>
            <person name="Caleb T."/>
            <person name="Canada A."/>
            <person name="Cardenas V."/>
            <person name="Carter K."/>
            <person name="Chacko J."/>
            <person name="Chandrabose M.N."/>
            <person name="Chavez D."/>
            <person name="Chavez A."/>
            <person name="Chen L."/>
            <person name="Chu H.-S."/>
            <person name="Claassen K.J."/>
            <person name="Cockrell R."/>
            <person name="Collins M."/>
            <person name="Cooper J.A."/>
            <person name="Cree A."/>
            <person name="Curry S.M."/>
            <person name="Da Y."/>
            <person name="Dao M.D."/>
            <person name="Das B."/>
            <person name="Davila M.-L."/>
            <person name="Davy-Carroll L."/>
            <person name="Denson S."/>
            <person name="Dinh H."/>
            <person name="Ebong V.E."/>
            <person name="Edwards J.R."/>
            <person name="Egan A."/>
            <person name="El-Daye J."/>
            <person name="Escobedo L."/>
            <person name="Fernandez S."/>
            <person name="Fernando P.R."/>
            <person name="Flagg N."/>
            <person name="Forbes L.D."/>
            <person name="Fowler R.G."/>
            <person name="Fu Q."/>
            <person name="Gabisi R.A."/>
            <person name="Ganer J."/>
            <person name="Garbino Pronczuk A."/>
            <person name="Garcia R.M."/>
            <person name="Garner T."/>
            <person name="Garrett T.E."/>
            <person name="Gonzalez D.A."/>
            <person name="Hamid H."/>
            <person name="Hawkins E.S."/>
            <person name="Hirani K."/>
            <person name="Hogues M.E."/>
            <person name="Hollins B."/>
            <person name="Hsiao C.-H."/>
            <person name="Jabil R."/>
            <person name="James M.L."/>
            <person name="Jhangiani S.N."/>
            <person name="Johnson B."/>
            <person name="Johnson Q."/>
            <person name="Joshi V."/>
            <person name="Kalu J.B."/>
            <person name="Kam C."/>
            <person name="Kashfia A."/>
            <person name="Keebler J."/>
            <person name="Kisamo H."/>
            <person name="Kovar C.L."/>
            <person name="Lago L.A."/>
            <person name="Lai C.-Y."/>
            <person name="Laidlaw J."/>
            <person name="Lara F."/>
            <person name="Le T.-K."/>
            <person name="Lee S.L."/>
            <person name="Legall F.H."/>
            <person name="Lemon S.J."/>
            <person name="Lewis L.R."/>
            <person name="Li B."/>
            <person name="Liu Y."/>
            <person name="Liu Y.-S."/>
            <person name="Lopez J."/>
            <person name="Lozado R.J."/>
            <person name="Lu J."/>
            <person name="Madu R.C."/>
            <person name="Maheshwari M."/>
            <person name="Maheshwari R."/>
            <person name="Malloy K."/>
            <person name="Martinez E."/>
            <person name="Mathew T."/>
            <person name="Mercado I.C."/>
            <person name="Mercado C."/>
            <person name="Meyer B."/>
            <person name="Montgomery K."/>
            <person name="Morgan M.B."/>
            <person name="Munidasa M."/>
            <person name="Nazareth L.V."/>
            <person name="Nelson J."/>
            <person name="Ng B.M."/>
            <person name="Nguyen N.B."/>
            <person name="Nguyen P.Q."/>
            <person name="Nguyen T."/>
            <person name="Obregon M."/>
            <person name="Okwuonu G.O."/>
            <person name="Onwere C.G."/>
            <person name="Orozco G."/>
            <person name="Parra A."/>
            <person name="Patel S."/>
            <person name="Patil S."/>
            <person name="Perez A."/>
            <person name="Perez Y."/>
            <person name="Pham C."/>
            <person name="Primus E.L."/>
            <person name="Pu L.-L."/>
            <person name="Puazo M."/>
            <person name="Qin X."/>
            <person name="Quiroz J.B."/>
            <person name="Reese J."/>
            <person name="Richards S."/>
            <person name="Rives C.M."/>
            <person name="Robberts R."/>
            <person name="Ruiz S.J."/>
            <person name="Ruiz M.J."/>
            <person name="Santibanez J."/>
            <person name="Schneider B.W."/>
            <person name="Sisson I."/>
            <person name="Smith M."/>
            <person name="Sodergren E."/>
            <person name="Song X.-Z."/>
            <person name="Song B.B."/>
            <person name="Summersgill H."/>
            <person name="Thelus R."/>
            <person name="Thornton R.D."/>
            <person name="Trejos Z.Y."/>
            <person name="Usmani K."/>
            <person name="Vattathil S."/>
            <person name="Villasana D."/>
            <person name="Walker D.L."/>
            <person name="Wang S."/>
            <person name="Wang K."/>
            <person name="White C.S."/>
            <person name="Williams A.C."/>
            <person name="Williamson J."/>
            <person name="Wilson K."/>
            <person name="Woghiren I.O."/>
            <person name="Woodworth J.R."/>
            <person name="Worley K.C."/>
            <person name="Wright R.A."/>
            <person name="Wu W."/>
            <person name="Young L."/>
            <person name="Zhang L."/>
            <person name="Zhang J."/>
            <person name="Zhu Y."/>
            <person name="Muzny D.M."/>
            <person name="Weinstock G."/>
            <person name="Gibbs R.A."/>
        </authorList>
    </citation>
    <scope>NUCLEOTIDE SEQUENCE [LARGE SCALE GENOMIC DNA]</scope>
    <source>
        <strain evidence="4">LSR1</strain>
    </source>
</reference>
<feature type="domain" description="EF-hand" evidence="2">
    <location>
        <begin position="142"/>
        <end position="177"/>
    </location>
</feature>
<dbReference type="OrthoDB" id="427950at2759"/>
<dbReference type="SUPFAM" id="SSF47473">
    <property type="entry name" value="EF-hand"/>
    <property type="match status" value="1"/>
</dbReference>
<organism evidence="3 4">
    <name type="scientific">Acyrthosiphon pisum</name>
    <name type="common">Pea aphid</name>
    <dbReference type="NCBI Taxonomy" id="7029"/>
    <lineage>
        <taxon>Eukaryota</taxon>
        <taxon>Metazoa</taxon>
        <taxon>Ecdysozoa</taxon>
        <taxon>Arthropoda</taxon>
        <taxon>Hexapoda</taxon>
        <taxon>Insecta</taxon>
        <taxon>Pterygota</taxon>
        <taxon>Neoptera</taxon>
        <taxon>Paraneoptera</taxon>
        <taxon>Hemiptera</taxon>
        <taxon>Sternorrhyncha</taxon>
        <taxon>Aphidomorpha</taxon>
        <taxon>Aphidoidea</taxon>
        <taxon>Aphididae</taxon>
        <taxon>Macrosiphini</taxon>
        <taxon>Acyrthosiphon</taxon>
    </lineage>
</organism>
<dbReference type="GeneID" id="103307671"/>
<dbReference type="AlphaFoldDB" id="A0A8R2D4K9"/>
<keyword evidence="1" id="KW-0106">Calcium</keyword>
<dbReference type="Pfam" id="PF13202">
    <property type="entry name" value="EF-hand_5"/>
    <property type="match status" value="2"/>
</dbReference>
<dbReference type="InterPro" id="IPR018247">
    <property type="entry name" value="EF_Hand_1_Ca_BS"/>
</dbReference>
<dbReference type="Proteomes" id="UP000007819">
    <property type="component" value="Chromosome A3"/>
</dbReference>
<dbReference type="GO" id="GO:0005509">
    <property type="term" value="F:calcium ion binding"/>
    <property type="evidence" value="ECO:0007669"/>
    <property type="project" value="InterPro"/>
</dbReference>
<evidence type="ECO:0000313" key="3">
    <source>
        <dbReference type="EnsemblMetazoa" id="XP_016661047.1"/>
    </source>
</evidence>
<reference evidence="3" key="2">
    <citation type="submission" date="2022-06" db="UniProtKB">
        <authorList>
            <consortium name="EnsemblMetazoa"/>
        </authorList>
    </citation>
    <scope>IDENTIFICATION</scope>
</reference>
<protein>
    <recommendedName>
        <fullName evidence="2">EF-hand domain-containing protein</fullName>
    </recommendedName>
</protein>
<accession>A0A8R2D4K9</accession>
<evidence type="ECO:0000256" key="1">
    <source>
        <dbReference type="ARBA" id="ARBA00022837"/>
    </source>
</evidence>
<dbReference type="PROSITE" id="PS50222">
    <property type="entry name" value="EF_HAND_2"/>
    <property type="match status" value="1"/>
</dbReference>